<name>A0A8H9TGF0_VIBVL</name>
<gene>
    <name evidence="2" type="ORF">I7730_16285</name>
</gene>
<evidence type="ECO:0000259" key="1">
    <source>
        <dbReference type="Pfam" id="PF11826"/>
    </source>
</evidence>
<accession>A0A8H9TGF0</accession>
<feature type="domain" description="Replication initiator protein RctB central region" evidence="1">
    <location>
        <begin position="230"/>
        <end position="486"/>
    </location>
</feature>
<dbReference type="AlphaFoldDB" id="A0A8H9TGF0"/>
<dbReference type="Pfam" id="PF11826">
    <property type="entry name" value="RctB_central"/>
    <property type="match status" value="1"/>
</dbReference>
<protein>
    <submittedName>
        <fullName evidence="2">DUF3346 domain-containing protein</fullName>
    </submittedName>
</protein>
<sequence length="651" mass="75132">MNPYKTNTESHRIEMENEISKLLPDEYESMNLKLMFRVLRFKGDEFNNASVYDELNLSNSQSNVLNQLLLASAKLKAQTMSDFTRSLEKKGFEIARQTLRRIFTELRQKHILKEEPLFHEGEQLKNAAIIYFGPVSEAVAFNDKITLDKLSNKPNAKRKADMDSQAIALSKRNLTSSDSRLDKKHLPSGAVFSDGIVPAEIERISPSRATGKRHVGQTFRSRGGKGKFHLEAAAPDQVATKSAIATFLVTINLAIAYNSKMITQKKFTNAFEESEVPAHILDIISLRGMKDSGQARKRIRQQIEWLRSTIYKATDLKGIFNDDNLEKIFQQTDYQFYTQISSNADEAPKIVNNKSVVSPNLFFLTFNKHIERELKEQKLFFSLPWELMGADTIVLFLYIHFRRNKIEDEVIVLDVLREQMYYESDTKTLDETLTKELTKSNLHTPDDEADFNLYGYYMTRSIDQDGGIQYRVRCNKEEMVRKSGAQHPEKLGASPTVYNQLYATKSTAEIREALRDDMAFTEFHKTYITQDTQRAKLFRKVMTSSGEYAITHYDDNNYRQKIVTIVATELGCSEGYAENLLSSLAGKVQPISYGDMTISQELYDEFIQYLKDNDIKVISNFSILDRAKNYRKRKVELWFNRMFDHLLEDFQ</sequence>
<dbReference type="InterPro" id="IPR021781">
    <property type="entry name" value="RctB_central_dom"/>
</dbReference>
<organism evidence="2">
    <name type="scientific">Vibrio vulnificus</name>
    <dbReference type="NCBI Taxonomy" id="672"/>
    <lineage>
        <taxon>Bacteria</taxon>
        <taxon>Pseudomonadati</taxon>
        <taxon>Pseudomonadota</taxon>
        <taxon>Gammaproteobacteria</taxon>
        <taxon>Vibrionales</taxon>
        <taxon>Vibrionaceae</taxon>
        <taxon>Vibrio</taxon>
    </lineage>
</organism>
<comment type="caution">
    <text evidence="2">The sequence shown here is derived from an EMBL/GenBank/DDBJ whole genome shotgun (WGS) entry which is preliminary data.</text>
</comment>
<proteinExistence type="predicted"/>
<reference evidence="2" key="2">
    <citation type="submission" date="2019-01" db="EMBL/GenBank/DDBJ databases">
        <authorList>
            <consortium name="NCBI Pathogen Detection Project"/>
        </authorList>
    </citation>
    <scope>NUCLEOTIDE SEQUENCE</scope>
    <source>
        <strain evidence="2">BCW_3452</strain>
    </source>
</reference>
<reference evidence="2" key="1">
    <citation type="journal article" date="2018" name="Genome Biol.">
        <title>SKESA: strategic k-mer extension for scrupulous assemblies.</title>
        <authorList>
            <person name="Souvorov A."/>
            <person name="Agarwala R."/>
            <person name="Lipman D.J."/>
        </authorList>
    </citation>
    <scope>NUCLEOTIDE SEQUENCE</scope>
    <source>
        <strain evidence="2">BCW_3452</strain>
    </source>
</reference>
<dbReference type="EMBL" id="DACRBY010000020">
    <property type="protein sequence ID" value="HAS8541343.1"/>
    <property type="molecule type" value="Genomic_DNA"/>
</dbReference>
<evidence type="ECO:0000313" key="2">
    <source>
        <dbReference type="EMBL" id="HAS8541343.1"/>
    </source>
</evidence>
<dbReference type="Proteomes" id="UP000863257">
    <property type="component" value="Unassembled WGS sequence"/>
</dbReference>